<feature type="signal peptide" evidence="2">
    <location>
        <begin position="1"/>
        <end position="26"/>
    </location>
</feature>
<reference evidence="3 4" key="1">
    <citation type="submission" date="2016-10" db="EMBL/GenBank/DDBJ databases">
        <authorList>
            <person name="de Groot N.N."/>
        </authorList>
    </citation>
    <scope>NUCLEOTIDE SEQUENCE [LARGE SCALE GENOMIC DNA]</scope>
    <source>
        <strain evidence="3 4">CGMCC 4.5598</strain>
    </source>
</reference>
<feature type="chain" id="PRO_5011605914" description="Lipoprotein" evidence="2">
    <location>
        <begin position="27"/>
        <end position="174"/>
    </location>
</feature>
<feature type="region of interest" description="Disordered" evidence="1">
    <location>
        <begin position="128"/>
        <end position="154"/>
    </location>
</feature>
<keyword evidence="2" id="KW-0732">Signal</keyword>
<evidence type="ECO:0000256" key="2">
    <source>
        <dbReference type="SAM" id="SignalP"/>
    </source>
</evidence>
<protein>
    <recommendedName>
        <fullName evidence="5">Lipoprotein</fullName>
    </recommendedName>
</protein>
<evidence type="ECO:0008006" key="5">
    <source>
        <dbReference type="Google" id="ProtNLM"/>
    </source>
</evidence>
<organism evidence="3 4">
    <name type="scientific">Nonomuraea wenchangensis</name>
    <dbReference type="NCBI Taxonomy" id="568860"/>
    <lineage>
        <taxon>Bacteria</taxon>
        <taxon>Bacillati</taxon>
        <taxon>Actinomycetota</taxon>
        <taxon>Actinomycetes</taxon>
        <taxon>Streptosporangiales</taxon>
        <taxon>Streptosporangiaceae</taxon>
        <taxon>Nonomuraea</taxon>
    </lineage>
</organism>
<evidence type="ECO:0000313" key="4">
    <source>
        <dbReference type="Proteomes" id="UP000199361"/>
    </source>
</evidence>
<dbReference type="PROSITE" id="PS51257">
    <property type="entry name" value="PROKAR_LIPOPROTEIN"/>
    <property type="match status" value="1"/>
</dbReference>
<feature type="region of interest" description="Disordered" evidence="1">
    <location>
        <begin position="67"/>
        <end position="96"/>
    </location>
</feature>
<dbReference type="RefSeq" id="WP_091078120.1">
    <property type="nucleotide sequence ID" value="NZ_FOHX01000002.1"/>
</dbReference>
<dbReference type="AlphaFoldDB" id="A0A1I0CSP0"/>
<dbReference type="OrthoDB" id="7949713at2"/>
<proteinExistence type="predicted"/>
<evidence type="ECO:0000313" key="3">
    <source>
        <dbReference type="EMBL" id="SET22602.1"/>
    </source>
</evidence>
<dbReference type="Proteomes" id="UP000199361">
    <property type="component" value="Unassembled WGS sequence"/>
</dbReference>
<feature type="compositionally biased region" description="Basic and acidic residues" evidence="1">
    <location>
        <begin position="144"/>
        <end position="154"/>
    </location>
</feature>
<dbReference type="EMBL" id="FOHX01000002">
    <property type="protein sequence ID" value="SET22602.1"/>
    <property type="molecule type" value="Genomic_DNA"/>
</dbReference>
<evidence type="ECO:0000256" key="1">
    <source>
        <dbReference type="SAM" id="MobiDB-lite"/>
    </source>
</evidence>
<keyword evidence="4" id="KW-1185">Reference proteome</keyword>
<sequence length="174" mass="18333">MRGRVRSALAAAPVAFALLLTGCAARDDGGSEVASVTGTQAATSASPSVDPQEKGIKYAQCMREHGIDMADPEPGKGVMLKIGPGTPREKVEQAQQACKEWAPIGRDQGGGDPKRAEALRKVAQCMRDNGVEKYPDPEGGMMRITRDVGDDPDFKTAQEKCQKEMAEAGMGGLG</sequence>
<gene>
    <name evidence="3" type="ORF">SAMN05421811_102435</name>
</gene>
<accession>A0A1I0CSP0</accession>
<dbReference type="STRING" id="568860.SAMN05421811_102435"/>
<name>A0A1I0CSP0_9ACTN</name>